<keyword evidence="1" id="KW-0378">Hydrolase</keyword>
<dbReference type="Gene3D" id="3.40.50.1000">
    <property type="entry name" value="HAD superfamily/HAD-like"/>
    <property type="match status" value="1"/>
</dbReference>
<accession>A0A1H7L8T9</accession>
<dbReference type="NCBIfam" id="TIGR01509">
    <property type="entry name" value="HAD-SF-IA-v3"/>
    <property type="match status" value="1"/>
</dbReference>
<keyword evidence="2" id="KW-1185">Reference proteome</keyword>
<dbReference type="RefSeq" id="WP_091831489.1">
    <property type="nucleotide sequence ID" value="NZ_FOAN01000002.1"/>
</dbReference>
<dbReference type="SFLD" id="SFLDG01135">
    <property type="entry name" value="C1.5.6:_HAD__Beta-PGM__Phospha"/>
    <property type="match status" value="1"/>
</dbReference>
<dbReference type="OrthoDB" id="9793014at2"/>
<dbReference type="PANTHER" id="PTHR43481">
    <property type="entry name" value="FRUCTOSE-1-PHOSPHATE PHOSPHATASE"/>
    <property type="match status" value="1"/>
</dbReference>
<dbReference type="AlphaFoldDB" id="A0A1H7L8T9"/>
<dbReference type="GO" id="GO:0050308">
    <property type="term" value="F:sugar-phosphatase activity"/>
    <property type="evidence" value="ECO:0007669"/>
    <property type="project" value="TreeGrafter"/>
</dbReference>
<dbReference type="InterPro" id="IPR036412">
    <property type="entry name" value="HAD-like_sf"/>
</dbReference>
<name>A0A1H7L8T9_9HYPH</name>
<proteinExistence type="predicted"/>
<organism evidence="1 2">
    <name type="scientific">Bosea lupini</name>
    <dbReference type="NCBI Taxonomy" id="1036779"/>
    <lineage>
        <taxon>Bacteria</taxon>
        <taxon>Pseudomonadati</taxon>
        <taxon>Pseudomonadota</taxon>
        <taxon>Alphaproteobacteria</taxon>
        <taxon>Hyphomicrobiales</taxon>
        <taxon>Boseaceae</taxon>
        <taxon>Bosea</taxon>
    </lineage>
</organism>
<dbReference type="Proteomes" id="UP000199664">
    <property type="component" value="Unassembled WGS sequence"/>
</dbReference>
<evidence type="ECO:0000313" key="2">
    <source>
        <dbReference type="Proteomes" id="UP000199664"/>
    </source>
</evidence>
<dbReference type="SFLD" id="SFLDG01129">
    <property type="entry name" value="C1.5:_HAD__Beta-PGM__Phosphata"/>
    <property type="match status" value="1"/>
</dbReference>
<dbReference type="InterPro" id="IPR006439">
    <property type="entry name" value="HAD-SF_hydro_IA"/>
</dbReference>
<gene>
    <name evidence="1" type="ORF">SAMN04515666_102448</name>
</gene>
<dbReference type="EMBL" id="FOAN01000002">
    <property type="protein sequence ID" value="SEK95358.1"/>
    <property type="molecule type" value="Genomic_DNA"/>
</dbReference>
<dbReference type="PANTHER" id="PTHR43481:SF4">
    <property type="entry name" value="GLYCEROL-1-PHOSPHATE PHOSPHOHYDROLASE 1-RELATED"/>
    <property type="match status" value="1"/>
</dbReference>
<evidence type="ECO:0000313" key="1">
    <source>
        <dbReference type="EMBL" id="SEK95358.1"/>
    </source>
</evidence>
<protein>
    <submittedName>
        <fullName evidence="1">Haloacid dehalogenase-like hydrolase</fullName>
    </submittedName>
</protein>
<dbReference type="STRING" id="1036779.SAMN04515666_102448"/>
<dbReference type="Pfam" id="PF00702">
    <property type="entry name" value="Hydrolase"/>
    <property type="match status" value="1"/>
</dbReference>
<dbReference type="InterPro" id="IPR023214">
    <property type="entry name" value="HAD_sf"/>
</dbReference>
<sequence length="223" mass="24215">MLPETPAKGLIFDMDGTIVDNMRYHDDAWEVWYRKHGLPFERATFSARTAGMAISDIIGPHFPGVDAAELDRLAEEKEELYRETYGPLVKPLAGLIDLLDRAREYAVPMAVGTAAAPPNIALILDTLSLRQRFATIVSPSQGFPGKPHPDMFLAAAERMAVKPADCIVFEDAPNGVEAARRAGMRAVAVLTMLPAEAFAAFDNVIASVDDYAALDGNPALRFA</sequence>
<dbReference type="CDD" id="cd07505">
    <property type="entry name" value="HAD_BPGM-like"/>
    <property type="match status" value="1"/>
</dbReference>
<reference evidence="2" key="1">
    <citation type="submission" date="2016-10" db="EMBL/GenBank/DDBJ databases">
        <authorList>
            <person name="Varghese N."/>
            <person name="Submissions S."/>
        </authorList>
    </citation>
    <scope>NUCLEOTIDE SEQUENCE [LARGE SCALE GENOMIC DNA]</scope>
    <source>
        <strain evidence="2">LMG 26383,CCUG 61248,R- 45681</strain>
    </source>
</reference>
<dbReference type="Gene3D" id="1.10.150.240">
    <property type="entry name" value="Putative phosphatase, domain 2"/>
    <property type="match status" value="1"/>
</dbReference>
<dbReference type="SFLD" id="SFLDS00003">
    <property type="entry name" value="Haloacid_Dehalogenase"/>
    <property type="match status" value="1"/>
</dbReference>
<dbReference type="InterPro" id="IPR051806">
    <property type="entry name" value="HAD-like_SPP"/>
</dbReference>
<dbReference type="InterPro" id="IPR023198">
    <property type="entry name" value="PGP-like_dom2"/>
</dbReference>
<dbReference type="SUPFAM" id="SSF56784">
    <property type="entry name" value="HAD-like"/>
    <property type="match status" value="1"/>
</dbReference>